<dbReference type="Proteomes" id="UP000000768">
    <property type="component" value="Chromosome 3"/>
</dbReference>
<gene>
    <name evidence="2" type="ORF">SORBI_3003G406180</name>
</gene>
<feature type="compositionally biased region" description="Basic and acidic residues" evidence="1">
    <location>
        <begin position="11"/>
        <end position="27"/>
    </location>
</feature>
<evidence type="ECO:0000313" key="3">
    <source>
        <dbReference type="Proteomes" id="UP000000768"/>
    </source>
</evidence>
<proteinExistence type="predicted"/>
<feature type="compositionally biased region" description="Polar residues" evidence="1">
    <location>
        <begin position="1"/>
        <end position="10"/>
    </location>
</feature>
<protein>
    <submittedName>
        <fullName evidence="2">Uncharacterized protein</fullName>
    </submittedName>
</protein>
<organism evidence="2 3">
    <name type="scientific">Sorghum bicolor</name>
    <name type="common">Sorghum</name>
    <name type="synonym">Sorghum vulgare</name>
    <dbReference type="NCBI Taxonomy" id="4558"/>
    <lineage>
        <taxon>Eukaryota</taxon>
        <taxon>Viridiplantae</taxon>
        <taxon>Streptophyta</taxon>
        <taxon>Embryophyta</taxon>
        <taxon>Tracheophyta</taxon>
        <taxon>Spermatophyta</taxon>
        <taxon>Magnoliopsida</taxon>
        <taxon>Liliopsida</taxon>
        <taxon>Poales</taxon>
        <taxon>Poaceae</taxon>
        <taxon>PACMAD clade</taxon>
        <taxon>Panicoideae</taxon>
        <taxon>Andropogonodae</taxon>
        <taxon>Andropogoneae</taxon>
        <taxon>Sorghinae</taxon>
        <taxon>Sorghum</taxon>
    </lineage>
</organism>
<dbReference type="AlphaFoldDB" id="A0A1W0W167"/>
<evidence type="ECO:0000313" key="2">
    <source>
        <dbReference type="EMBL" id="OQU88124.1"/>
    </source>
</evidence>
<dbReference type="EMBL" id="CM000762">
    <property type="protein sequence ID" value="OQU88124.1"/>
    <property type="molecule type" value="Genomic_DNA"/>
</dbReference>
<name>A0A1W0W167_SORBI</name>
<sequence length="99" mass="10603">MLTAHGNMQCNKRDTSKTTRDDGKDVVSDNGDCAQGTLQFLDSNLIGIFSRRRPGPVEYPASLPLVNGRQLAAPAALCSERGAINDDEPGRHRHGVTAA</sequence>
<keyword evidence="3" id="KW-1185">Reference proteome</keyword>
<evidence type="ECO:0000256" key="1">
    <source>
        <dbReference type="SAM" id="MobiDB-lite"/>
    </source>
</evidence>
<reference evidence="3" key="2">
    <citation type="journal article" date="2018" name="Plant J.">
        <title>The Sorghum bicolor reference genome: improved assembly, gene annotations, a transcriptome atlas, and signatures of genome organization.</title>
        <authorList>
            <person name="McCormick R.F."/>
            <person name="Truong S.K."/>
            <person name="Sreedasyam A."/>
            <person name="Jenkins J."/>
            <person name="Shu S."/>
            <person name="Sims D."/>
            <person name="Kennedy M."/>
            <person name="Amirebrahimi M."/>
            <person name="Weers B.D."/>
            <person name="McKinley B."/>
            <person name="Mattison A."/>
            <person name="Morishige D.T."/>
            <person name="Grimwood J."/>
            <person name="Schmutz J."/>
            <person name="Mullet J.E."/>
        </authorList>
    </citation>
    <scope>NUCLEOTIDE SEQUENCE [LARGE SCALE GENOMIC DNA]</scope>
    <source>
        <strain evidence="3">cv. BTx623</strain>
    </source>
</reference>
<accession>A0A1W0W167</accession>
<feature type="region of interest" description="Disordered" evidence="1">
    <location>
        <begin position="1"/>
        <end position="31"/>
    </location>
</feature>
<reference evidence="2 3" key="1">
    <citation type="journal article" date="2009" name="Nature">
        <title>The Sorghum bicolor genome and the diversification of grasses.</title>
        <authorList>
            <person name="Paterson A.H."/>
            <person name="Bowers J.E."/>
            <person name="Bruggmann R."/>
            <person name="Dubchak I."/>
            <person name="Grimwood J."/>
            <person name="Gundlach H."/>
            <person name="Haberer G."/>
            <person name="Hellsten U."/>
            <person name="Mitros T."/>
            <person name="Poliakov A."/>
            <person name="Schmutz J."/>
            <person name="Spannagl M."/>
            <person name="Tang H."/>
            <person name="Wang X."/>
            <person name="Wicker T."/>
            <person name="Bharti A.K."/>
            <person name="Chapman J."/>
            <person name="Feltus F.A."/>
            <person name="Gowik U."/>
            <person name="Grigoriev I.V."/>
            <person name="Lyons E."/>
            <person name="Maher C.A."/>
            <person name="Martis M."/>
            <person name="Narechania A."/>
            <person name="Otillar R.P."/>
            <person name="Penning B.W."/>
            <person name="Salamov A.A."/>
            <person name="Wang Y."/>
            <person name="Zhang L."/>
            <person name="Carpita N.C."/>
            <person name="Freeling M."/>
            <person name="Gingle A.R."/>
            <person name="Hash C.T."/>
            <person name="Keller B."/>
            <person name="Klein P."/>
            <person name="Kresovich S."/>
            <person name="McCann M.C."/>
            <person name="Ming R."/>
            <person name="Peterson D.G."/>
            <person name="Mehboob-ur-Rahman"/>
            <person name="Ware D."/>
            <person name="Westhoff P."/>
            <person name="Mayer K.F."/>
            <person name="Messing J."/>
            <person name="Rokhsar D.S."/>
        </authorList>
    </citation>
    <scope>NUCLEOTIDE SEQUENCE [LARGE SCALE GENOMIC DNA]</scope>
    <source>
        <strain evidence="3">cv. BTx623</strain>
    </source>
</reference>
<dbReference type="Gramene" id="OQU88124">
    <property type="protein sequence ID" value="OQU88124"/>
    <property type="gene ID" value="SORBI_3003G406180"/>
</dbReference>
<dbReference type="InParanoid" id="A0A1W0W167"/>